<evidence type="ECO:0000256" key="1">
    <source>
        <dbReference type="SAM" id="Phobius"/>
    </source>
</evidence>
<dbReference type="Pfam" id="PF14897">
    <property type="entry name" value="EpsG"/>
    <property type="match status" value="1"/>
</dbReference>
<dbReference type="PROSITE" id="PS51257">
    <property type="entry name" value="PROKAR_LIPOPROTEIN"/>
    <property type="match status" value="1"/>
</dbReference>
<evidence type="ECO:0000313" key="2">
    <source>
        <dbReference type="EMBL" id="MDH1333223.1"/>
    </source>
</evidence>
<dbReference type="EMBL" id="JAOCEK010000002">
    <property type="protein sequence ID" value="MDH1333223.1"/>
    <property type="molecule type" value="Genomic_DNA"/>
</dbReference>
<keyword evidence="1" id="KW-0472">Membrane</keyword>
<feature type="transmembrane region" description="Helical" evidence="1">
    <location>
        <begin position="12"/>
        <end position="37"/>
    </location>
</feature>
<feature type="transmembrane region" description="Helical" evidence="1">
    <location>
        <begin position="262"/>
        <end position="281"/>
    </location>
</feature>
<keyword evidence="1" id="KW-0812">Transmembrane</keyword>
<sequence length="405" mass="46346">MNSYKVRDLNLEYFFCIALLVACAFFYPLPSILLLAFVSPLLPRQFNRLCAPVAVLFLTVFYSSITPVNDWVEYLKVYHGIQYGEISPLHHENFGGGLEIGYPLFMLIVGTLSGYNDYALFFSSYALIFWLVNKFTEDLDPKFRPSFIIFACLGITFLIAASYVIRQIVSILLFLIAIQSGSRRNMCALFFLSAAFHISSIINIGVYLGYAFFGNPRISKQYKLLSIILLITPLALFLTKSLSYVGEKFQNIQQFEVNQNMLATSHILLVILNTILIGLASKKKIQSHNFFLLLLIKECLVFFTLLPFPTLSFRLGLIIYAFPFFFFKDFLNNHKKKDSIKYFIYYLMIFINFLPSIYALHLSSQELNSLNFFNSQAFSSNIIDITSHALSTIQASPLPLQLYTP</sequence>
<evidence type="ECO:0000313" key="3">
    <source>
        <dbReference type="Proteomes" id="UP001161065"/>
    </source>
</evidence>
<dbReference type="Proteomes" id="UP001161065">
    <property type="component" value="Unassembled WGS sequence"/>
</dbReference>
<name>A0AA42PX50_9BURK</name>
<organism evidence="2 3">
    <name type="scientific">Comamonas thiooxydans</name>
    <dbReference type="NCBI Taxonomy" id="363952"/>
    <lineage>
        <taxon>Bacteria</taxon>
        <taxon>Pseudomonadati</taxon>
        <taxon>Pseudomonadota</taxon>
        <taxon>Betaproteobacteria</taxon>
        <taxon>Burkholderiales</taxon>
        <taxon>Comamonadaceae</taxon>
        <taxon>Comamonas</taxon>
    </lineage>
</organism>
<feature type="transmembrane region" description="Helical" evidence="1">
    <location>
        <begin position="147"/>
        <end position="176"/>
    </location>
</feature>
<feature type="transmembrane region" description="Helical" evidence="1">
    <location>
        <begin position="224"/>
        <end position="242"/>
    </location>
</feature>
<dbReference type="AlphaFoldDB" id="A0AA42PX50"/>
<dbReference type="RefSeq" id="WP_280006928.1">
    <property type="nucleotide sequence ID" value="NZ_JAOCEK010000002.1"/>
</dbReference>
<feature type="transmembrane region" description="Helical" evidence="1">
    <location>
        <begin position="343"/>
        <end position="361"/>
    </location>
</feature>
<keyword evidence="1" id="KW-1133">Transmembrane helix</keyword>
<comment type="caution">
    <text evidence="2">The sequence shown here is derived from an EMBL/GenBank/DDBJ whole genome shotgun (WGS) entry which is preliminary data.</text>
</comment>
<feature type="transmembrane region" description="Helical" evidence="1">
    <location>
        <begin position="49"/>
        <end position="65"/>
    </location>
</feature>
<feature type="transmembrane region" description="Helical" evidence="1">
    <location>
        <begin position="188"/>
        <end position="212"/>
    </location>
</feature>
<proteinExistence type="predicted"/>
<gene>
    <name evidence="2" type="ORF">N5D63_03575</name>
</gene>
<dbReference type="InterPro" id="IPR049458">
    <property type="entry name" value="EpsG-like"/>
</dbReference>
<accession>A0AA42PX50</accession>
<protein>
    <submittedName>
        <fullName evidence="2">EpsG family protein</fullName>
    </submittedName>
</protein>
<reference evidence="2" key="1">
    <citation type="submission" date="2022-09" db="EMBL/GenBank/DDBJ databases">
        <title>Intensive care unit water sources are persistently colonized with multi-drug resistant bacteria and are the site of extensive horizontal gene transfer of antibiotic resistance genes.</title>
        <authorList>
            <person name="Diorio-Toth L."/>
        </authorList>
    </citation>
    <scope>NUCLEOTIDE SEQUENCE</scope>
    <source>
        <strain evidence="2">GD03832</strain>
    </source>
</reference>